<dbReference type="GO" id="GO:0000155">
    <property type="term" value="F:phosphorelay sensor kinase activity"/>
    <property type="evidence" value="ECO:0007669"/>
    <property type="project" value="InterPro"/>
</dbReference>
<dbReference type="PRINTS" id="PR00344">
    <property type="entry name" value="BCTRLSENSOR"/>
</dbReference>
<dbReference type="InterPro" id="IPR003594">
    <property type="entry name" value="HATPase_dom"/>
</dbReference>
<dbReference type="SMART" id="SM00304">
    <property type="entry name" value="HAMP"/>
    <property type="match status" value="1"/>
</dbReference>
<dbReference type="PANTHER" id="PTHR44936">
    <property type="entry name" value="SENSOR PROTEIN CREC"/>
    <property type="match status" value="1"/>
</dbReference>
<dbReference type="InterPro" id="IPR004358">
    <property type="entry name" value="Sig_transdc_His_kin-like_C"/>
</dbReference>
<evidence type="ECO:0000256" key="1">
    <source>
        <dbReference type="ARBA" id="ARBA00000085"/>
    </source>
</evidence>
<dbReference type="SMART" id="SM00388">
    <property type="entry name" value="HisKA"/>
    <property type="match status" value="1"/>
</dbReference>
<evidence type="ECO:0000256" key="10">
    <source>
        <dbReference type="SAM" id="Phobius"/>
    </source>
</evidence>
<dbReference type="SUPFAM" id="SSF55874">
    <property type="entry name" value="ATPase domain of HSP90 chaperone/DNA topoisomerase II/histidine kinase"/>
    <property type="match status" value="1"/>
</dbReference>
<gene>
    <name evidence="13" type="primary">rstB_2</name>
    <name evidence="13" type="ORF">ERS370000_02878</name>
</gene>
<evidence type="ECO:0000259" key="12">
    <source>
        <dbReference type="PROSITE" id="PS50885"/>
    </source>
</evidence>
<evidence type="ECO:0000256" key="8">
    <source>
        <dbReference type="ARBA" id="ARBA00022777"/>
    </source>
</evidence>
<keyword evidence="7" id="KW-0547">Nucleotide-binding</keyword>
<dbReference type="Proteomes" id="UP000044098">
    <property type="component" value="Unassembled WGS sequence"/>
</dbReference>
<feature type="transmembrane region" description="Helical" evidence="10">
    <location>
        <begin position="135"/>
        <end position="158"/>
    </location>
</feature>
<keyword evidence="8" id="KW-0418">Kinase</keyword>
<evidence type="ECO:0000256" key="5">
    <source>
        <dbReference type="ARBA" id="ARBA00022553"/>
    </source>
</evidence>
<feature type="domain" description="Histidine kinase" evidence="11">
    <location>
        <begin position="218"/>
        <end position="431"/>
    </location>
</feature>
<evidence type="ECO:0000256" key="6">
    <source>
        <dbReference type="ARBA" id="ARBA00022679"/>
    </source>
</evidence>
<dbReference type="SMART" id="SM00387">
    <property type="entry name" value="HATPase_c"/>
    <property type="match status" value="1"/>
</dbReference>
<reference evidence="13 14" key="1">
    <citation type="submission" date="2015-09" db="EMBL/GenBank/DDBJ databases">
        <authorList>
            <consortium name="Pathogen Informatics"/>
        </authorList>
    </citation>
    <scope>NUCLEOTIDE SEQUENCE [LARGE SCALE GENOMIC DNA]</scope>
    <source>
        <strain evidence="13 14">2789STDY5608625</strain>
    </source>
</reference>
<dbReference type="InterPro" id="IPR003660">
    <property type="entry name" value="HAMP_dom"/>
</dbReference>
<dbReference type="RefSeq" id="WP_054454338.1">
    <property type="nucleotide sequence ID" value="NZ_CYTK01000004.1"/>
</dbReference>
<keyword evidence="4" id="KW-1003">Cell membrane</keyword>
<sequence length="431" mass="48090">MFKFAIRIFVVAAIGYVAGSQLVERSLMYLLDSVSADLSYQAVRGQMHVLRTELDSIAPAARAERLRDDIQPLYGLGLGLLADADVTPSTEEQRQLATLGIIMRDDYNVYLAPLAGQPRQWLEVRLPRAPVLERWVTVGVWTALSLIVGIILLLLWALPLWRDLDRLRNATLRMGQGDLGARVRLSRLAGMRHVGESFNQMAERISALVENQRSLTNAVSHELRTPLARLSFEVAMLGQDQHLPKRHQILRDMQADISELETLVAELLVYARLERPTDDTVRLETVDTCDWLGEALAQVAHQAEARAIQCHVHRDYPPRVRLHPRYMSRALLNLVQNAVRYASRHVEVKLTQCPSGGFELIVDDDGGGIAPADRTRVFEPFIRLDESRDRGTGGAGLGLAIVWRVAASHGGGIEIHDSPLGGARFVLRWPA</sequence>
<dbReference type="Pfam" id="PF00512">
    <property type="entry name" value="HisKA"/>
    <property type="match status" value="1"/>
</dbReference>
<proteinExistence type="predicted"/>
<keyword evidence="10" id="KW-1133">Transmembrane helix</keyword>
<dbReference type="Gene3D" id="3.30.565.10">
    <property type="entry name" value="Histidine kinase-like ATPase, C-terminal domain"/>
    <property type="match status" value="1"/>
</dbReference>
<comment type="caution">
    <text evidence="13">The sequence shown here is derived from an EMBL/GenBank/DDBJ whole genome shotgun (WGS) entry which is preliminary data.</text>
</comment>
<keyword evidence="5" id="KW-0597">Phosphoprotein</keyword>
<dbReference type="InterPro" id="IPR036890">
    <property type="entry name" value="HATPase_C_sf"/>
</dbReference>
<feature type="domain" description="HAMP" evidence="12">
    <location>
        <begin position="158"/>
        <end position="210"/>
    </location>
</feature>
<dbReference type="InterPro" id="IPR050980">
    <property type="entry name" value="2C_sensor_his_kinase"/>
</dbReference>
<dbReference type="AlphaFoldDB" id="A0AAD2QDE6"/>
<dbReference type="Gene3D" id="1.10.287.130">
    <property type="match status" value="1"/>
</dbReference>
<dbReference type="GO" id="GO:0005524">
    <property type="term" value="F:ATP binding"/>
    <property type="evidence" value="ECO:0007669"/>
    <property type="project" value="UniProtKB-KW"/>
</dbReference>
<dbReference type="InterPro" id="IPR003661">
    <property type="entry name" value="HisK_dim/P_dom"/>
</dbReference>
<keyword evidence="6 13" id="KW-0808">Transferase</keyword>
<evidence type="ECO:0000256" key="2">
    <source>
        <dbReference type="ARBA" id="ARBA00004651"/>
    </source>
</evidence>
<keyword evidence="9" id="KW-0067">ATP-binding</keyword>
<dbReference type="EC" id="2.7.13.3" evidence="3"/>
<dbReference type="PROSITE" id="PS50109">
    <property type="entry name" value="HIS_KIN"/>
    <property type="match status" value="1"/>
</dbReference>
<evidence type="ECO:0000259" key="11">
    <source>
        <dbReference type="PROSITE" id="PS50109"/>
    </source>
</evidence>
<comment type="catalytic activity">
    <reaction evidence="1">
        <text>ATP + protein L-histidine = ADP + protein N-phospho-L-histidine.</text>
        <dbReference type="EC" id="2.7.13.3"/>
    </reaction>
</comment>
<dbReference type="Pfam" id="PF02518">
    <property type="entry name" value="HATPase_c"/>
    <property type="match status" value="1"/>
</dbReference>
<evidence type="ECO:0000313" key="14">
    <source>
        <dbReference type="Proteomes" id="UP000044098"/>
    </source>
</evidence>
<dbReference type="CDD" id="cd06225">
    <property type="entry name" value="HAMP"/>
    <property type="match status" value="1"/>
</dbReference>
<dbReference type="CDD" id="cd00082">
    <property type="entry name" value="HisKA"/>
    <property type="match status" value="1"/>
</dbReference>
<evidence type="ECO:0000256" key="9">
    <source>
        <dbReference type="ARBA" id="ARBA00022840"/>
    </source>
</evidence>
<dbReference type="Gene3D" id="6.10.340.10">
    <property type="match status" value="1"/>
</dbReference>
<dbReference type="GO" id="GO:0005886">
    <property type="term" value="C:plasma membrane"/>
    <property type="evidence" value="ECO:0007669"/>
    <property type="project" value="UniProtKB-SubCell"/>
</dbReference>
<dbReference type="Pfam" id="PF00672">
    <property type="entry name" value="HAMP"/>
    <property type="match status" value="1"/>
</dbReference>
<dbReference type="InterPro" id="IPR036097">
    <property type="entry name" value="HisK_dim/P_sf"/>
</dbReference>
<evidence type="ECO:0000256" key="4">
    <source>
        <dbReference type="ARBA" id="ARBA00022475"/>
    </source>
</evidence>
<keyword evidence="10" id="KW-0812">Transmembrane</keyword>
<keyword evidence="10" id="KW-0472">Membrane</keyword>
<dbReference type="PANTHER" id="PTHR44936:SF10">
    <property type="entry name" value="SENSOR PROTEIN RSTB"/>
    <property type="match status" value="1"/>
</dbReference>
<dbReference type="InterPro" id="IPR005467">
    <property type="entry name" value="His_kinase_dom"/>
</dbReference>
<evidence type="ECO:0000313" key="13">
    <source>
        <dbReference type="EMBL" id="CUJ14264.1"/>
    </source>
</evidence>
<protein>
    <recommendedName>
        <fullName evidence="3">histidine kinase</fullName>
        <ecNumber evidence="3">2.7.13.3</ecNumber>
    </recommendedName>
</protein>
<dbReference type="EMBL" id="CYTK01000004">
    <property type="protein sequence ID" value="CUJ14264.1"/>
    <property type="molecule type" value="Genomic_DNA"/>
</dbReference>
<accession>A0AAD2QDE6</accession>
<organism evidence="13 14">
    <name type="scientific">Achromobacter aegrifaciens</name>
    <dbReference type="NCBI Taxonomy" id="1287736"/>
    <lineage>
        <taxon>Bacteria</taxon>
        <taxon>Pseudomonadati</taxon>
        <taxon>Pseudomonadota</taxon>
        <taxon>Betaproteobacteria</taxon>
        <taxon>Burkholderiales</taxon>
        <taxon>Alcaligenaceae</taxon>
        <taxon>Achromobacter</taxon>
    </lineage>
</organism>
<name>A0AAD2QDE6_ACHAE</name>
<evidence type="ECO:0000256" key="3">
    <source>
        <dbReference type="ARBA" id="ARBA00012438"/>
    </source>
</evidence>
<comment type="subcellular location">
    <subcellularLocation>
        <location evidence="2">Cell membrane</location>
        <topology evidence="2">Multi-pass membrane protein</topology>
    </subcellularLocation>
</comment>
<dbReference type="SUPFAM" id="SSF47384">
    <property type="entry name" value="Homodimeric domain of signal transducing histidine kinase"/>
    <property type="match status" value="1"/>
</dbReference>
<evidence type="ECO:0000256" key="7">
    <source>
        <dbReference type="ARBA" id="ARBA00022741"/>
    </source>
</evidence>
<dbReference type="PROSITE" id="PS50885">
    <property type="entry name" value="HAMP"/>
    <property type="match status" value="1"/>
</dbReference>